<comment type="caution">
    <text evidence="5">The sequence shown here is derived from an EMBL/GenBank/DDBJ whole genome shotgun (WGS) entry which is preliminary data.</text>
</comment>
<evidence type="ECO:0000256" key="1">
    <source>
        <dbReference type="SAM" id="MobiDB-lite"/>
    </source>
</evidence>
<reference evidence="5 6" key="1">
    <citation type="journal article" date="2022" name="bioRxiv">
        <title>Genomics of Preaxostyla Flagellates Illuminates Evolutionary Transitions and the Path Towards Mitochondrial Loss.</title>
        <authorList>
            <person name="Novak L.V.F."/>
            <person name="Treitli S.C."/>
            <person name="Pyrih J."/>
            <person name="Halakuc P."/>
            <person name="Pipaliya S.V."/>
            <person name="Vacek V."/>
            <person name="Brzon O."/>
            <person name="Soukal P."/>
            <person name="Eme L."/>
            <person name="Dacks J.B."/>
            <person name="Karnkowska A."/>
            <person name="Elias M."/>
            <person name="Hampl V."/>
        </authorList>
    </citation>
    <scope>NUCLEOTIDE SEQUENCE [LARGE SCALE GENOMIC DNA]</scope>
    <source>
        <strain evidence="5">NAU3</strain>
        <tissue evidence="5">Gut</tissue>
    </source>
</reference>
<accession>A0ABQ9X671</accession>
<feature type="region of interest" description="Disordered" evidence="1">
    <location>
        <begin position="3280"/>
        <end position="3308"/>
    </location>
</feature>
<feature type="signal peptide" evidence="3">
    <location>
        <begin position="1"/>
        <end position="17"/>
    </location>
</feature>
<keyword evidence="2" id="KW-0472">Membrane</keyword>
<dbReference type="Gene3D" id="1.10.510.10">
    <property type="entry name" value="Transferase(Phosphotransferase) domain 1"/>
    <property type="match status" value="1"/>
</dbReference>
<feature type="transmembrane region" description="Helical" evidence="2">
    <location>
        <begin position="3091"/>
        <end position="3115"/>
    </location>
</feature>
<proteinExistence type="predicted"/>
<evidence type="ECO:0000256" key="2">
    <source>
        <dbReference type="SAM" id="Phobius"/>
    </source>
</evidence>
<keyword evidence="2" id="KW-0812">Transmembrane</keyword>
<organism evidence="5 6">
    <name type="scientific">Blattamonas nauphoetae</name>
    <dbReference type="NCBI Taxonomy" id="2049346"/>
    <lineage>
        <taxon>Eukaryota</taxon>
        <taxon>Metamonada</taxon>
        <taxon>Preaxostyla</taxon>
        <taxon>Oxymonadida</taxon>
        <taxon>Blattamonas</taxon>
    </lineage>
</organism>
<gene>
    <name evidence="5" type="ORF">BLNAU_17950</name>
</gene>
<keyword evidence="3" id="KW-0732">Signal</keyword>
<keyword evidence="6" id="KW-1185">Reference proteome</keyword>
<evidence type="ECO:0000313" key="5">
    <source>
        <dbReference type="EMBL" id="KAK2947098.1"/>
    </source>
</evidence>
<evidence type="ECO:0000256" key="3">
    <source>
        <dbReference type="SAM" id="SignalP"/>
    </source>
</evidence>
<feature type="chain" id="PRO_5046812234" description="Serine-threonine/tyrosine-protein kinase catalytic domain-containing protein" evidence="3">
    <location>
        <begin position="18"/>
        <end position="3430"/>
    </location>
</feature>
<dbReference type="Proteomes" id="UP001281761">
    <property type="component" value="Unassembled WGS sequence"/>
</dbReference>
<name>A0ABQ9X671_9EUKA</name>
<dbReference type="InterPro" id="IPR011009">
    <property type="entry name" value="Kinase-like_dom_sf"/>
</dbReference>
<dbReference type="SUPFAM" id="SSF51126">
    <property type="entry name" value="Pectin lyase-like"/>
    <property type="match status" value="1"/>
</dbReference>
<protein>
    <recommendedName>
        <fullName evidence="4">Serine-threonine/tyrosine-protein kinase catalytic domain-containing protein</fullName>
    </recommendedName>
</protein>
<feature type="domain" description="Serine-threonine/tyrosine-protein kinase catalytic" evidence="4">
    <location>
        <begin position="3302"/>
        <end position="3407"/>
    </location>
</feature>
<evidence type="ECO:0000259" key="4">
    <source>
        <dbReference type="Pfam" id="PF07714"/>
    </source>
</evidence>
<feature type="region of interest" description="Disordered" evidence="1">
    <location>
        <begin position="3411"/>
        <end position="3430"/>
    </location>
</feature>
<dbReference type="EMBL" id="JARBJD010000210">
    <property type="protein sequence ID" value="KAK2947098.1"/>
    <property type="molecule type" value="Genomic_DNA"/>
</dbReference>
<feature type="compositionally biased region" description="Low complexity" evidence="1">
    <location>
        <begin position="3287"/>
        <end position="3300"/>
    </location>
</feature>
<dbReference type="SUPFAM" id="SSF56112">
    <property type="entry name" value="Protein kinase-like (PK-like)"/>
    <property type="match status" value="1"/>
</dbReference>
<dbReference type="InterPro" id="IPR011050">
    <property type="entry name" value="Pectin_lyase_fold/virulence"/>
</dbReference>
<sequence>MTLHFLILAISWVYSASVSTTYSSPEVARDLDAFLEDHSLNRNQPSFSAPSPIILPNGIFHAHELHIHSQHLDLSGSETCISHQKSVSNLAEDNDSQRLNQKTFPSTKGLCVMFDVWNSTLRLDNLELFADTPETAVSLIRSSTFMVSRSEITSCPDTSPFVIGDSGVESSVSVSIVSCNHRSSSESSSLLPLVSGLASSSPSTDNTSEDRHRDAFGVGSLSIVGTGLRMKSIDLVVGTGPLFDFGISSENGLCGVVGCSVSLSASSLTNTTSTRISSRFSPSCSSLWQGLIGVSVSESTNHLCGTSGLSLDWSGSSLLSNSSFSSCVTNADLPSPVTEPTQEPAADKTLHSYSQHTERLDLSDELYDPTTRNQVWVISCTFEDLPSTSFGGALRLSTRPVDLVVKHSSFKGCSVTSSGGAIYVMQNPTAANANIFYFTLFNCQFTNNTAESIAGHVLVQAYNPVTIAQCTFADSRSMSDTPLAQSQVVHITLNGDCRFDNSTLSNNEGRYAGGIYLKQNVTSGSVVLTDMLFKENVCTNTTISQRVTDCIFYQTAVQTVQFYDCFSTSAQPRCGGYYANPVYPAFVGPSIITAVQTTKVDEDGDEYYVLAFTGVFTGTNRKYDVTFEDADGKGMVVGGAAFTKSTGSVALPLSHPNSSSLSPSTKYFIVDVKKSGTQSTSNALDFEGETEPDWTWWHHTSSSRADNMVGLSFTTPAVPKLTNVKAELNPSNVNEVIVTLTMNSILAGSFTLIVFDKTDTTKTPISAGSVTMTKSTSQITAKMTIPLTSSGPFSYEKEFTVKTFSSSTLLVDHSNLTFKLPQKPSRISNAVATLSGTNKTWVDVVLTGDALPKGKGFKIVVKEMEGDVIKSGAPEINLTGTIEGSSGTTTTCTTSVEIYKKTKTLEYSRKYKIESLVIVGFVCIVDSTANFTVPASPCRIEGTEGFELNGDKTTFSVTVKGVNFPSPMTSLTSMEVKGGVEISSTLIVRKSDSELRVEFGAGKAETSDLVEYGKSYLIAGVSGGLEVFVNSGVGLTVPSPGIVSSTSTELNSETNDAFKVIVNGKNFVSGTEWILKLTGRNEEISVRMTSTEKGESSWVKAGGPTEIEFLKSYTVSSMTQKSNASEHVVCSGISVTPPKGPTLTAVTCSLNASNLNESTVSVTISPCSSGSFTLIVFDELDALKKEISIGPISFTCSPTETSSHTVVIHPSGKLSYGKNYTVKSLSSSTMIVSHTSPTLEVPSAVPRISSAVPSLSGTNKTWVDVVLTGEALPKGKVFKIVVKEMEGDVIKNGAPEINLTGTIEGSSGTTTTCTTSVEIYKKTKTLEYSRKYKIESLVIVGYGCIVDSTANFTVPASPCRIEGTEDFALNGDKTTFSVTVKGVNFPSPMTSLTSMEVKGSVEISSTSIVRKSDSELRVEFGAGKAETSELVEYGKSYSIGGVSGGLEVFVNSGVGLTVPTPGIVSSTSTELNSETNDAFKVIVNGKNFVSGTEWILKLTGRSEEISVRMTSTEKGESSWVKAGAPNGIEFLKLYTVSSMTQKSNASEHVVCSGISVTPPKGPTLTAVTCSLNPLNLNESTVSVTISPCSSGSFTLIVFDELDALKKEISIGPISFTCSPTETSSHTVVIHPSGKLSYGKNYTVKSLSSSTMIVSHTSPTLEVPSAVPRISSAVPSLSGTNKTWVDVVLTGEALPKGKVFKIVVKEMEGDVIKNGAPEINLTGTIEGSSGTTTTCTTSVEIYKKTKTLEYSRKYKIESLVIVGYGCIVDSTANFTVPASPCRIEGTEDFALNGDKTTFSVTVKGVNFPSPMTSLTSMEVKGSVEISSTSIVRKSDSELRVEFGAGKAETSELVEYGKSYSIGGVSGGLEVFVNSGVGLTVPTPGIVSSTSTELNSETNDAFKVIVNGKNFVSGTEWILKLTGRSEEISVRMTSTEKGESSWVKAGAPNGIEFLKLYTVSSMTQKSNASEHVVCSGISVTPPKGPTLTAVTCSLNPLNLNESTVSVTISPCSSGSFTLIVFDELDALKKEISIGPISFTCSPTETSSHTVVIHPSGKLSYGKNYTVKSLSSSTMIVSHTSPTLEVPSAVPRISSAVPSLSGTNKTWVDVVLTGEALPKGKVFKIVVKEMEGDVIKNGAPEINLTGTIEGSSGTTTTCTTSVEIYKKTKTLEYSRKYKIESLVIVGYGCIVDSTANFTVPASPCRIEGTEDFALNGDKTTFSVTVKGVNFPSPMTSLTSMEVKGSVEISSTSIVRKSDSELRVEFGAGKAETSELVEYGKSYSIGGVSGGLEVFVNSGVGLTVPTPGIVSSTSTELNSETNDAFKVIVNGKNFVSGTEWILKLTGRSEEISVRMTSTEKGESSWMKAGGSGEIRFDTSYSIVSMSNLTNSSDILLSSGVSIKTPQASSLVAVKAEMNPSKFNQVIITLTSIRIPSGSFSLVVTAKSDDQHTPISLGSFAYSVSTEPIDSVLSLTVIPSGLLLCGETYTVQSLSSSSQIVSHSSPTFQVPSPLRAASASLNLENLDEVIVSITAFGFPRSTPITLTIIEVGEDGTPTNSPFTLAGTPSTKGDSNHILKSEVGEAGLQHATRYEITQCEVKNRRTVLEGHIYFDVPTRPHLKDTPFGFATSSNTSFTLMIEGTDLPVGDIFEVTLNGFDKTIDVEFTSTTLGSSSELALGWPDTLKFGTAYQFVSMVKKGTTITLPCDHLTLVTGARPDPLILFANDSANSDPQLCGALERPCSSVDVAWMIVEAFSAQTVSLVMIKKASLSSPISIRAGQDVIVEKHIMPPTLVIPSTASFDDSNVLVSVNGSFVLENVNIDVQVDSVSFILFDVVSAAFSVHNAEITGIPSSSDLKSGIEGLCAWETGLIKLHNSNCSLTSCVLSSIGMGEIWMESSNLTLTSTQILSNGAQFSSFPSAQQDVMCKSGTISIVPSSSDTSIDHWISSTSECSVVLNGSELKSPHFVPTLDSGKSKSTQSKKKDPFSVLIVGTKLIPCDLKLEVSESSSSSSSSSQSSKWNKAPVLIPLSFSSVESWNETQITLSIASSSLSSLSLDEKWTARIEFGNGQHTDSFVFLPTLKDRKAQALQKSLPWLIPVIVASVLLFLTIIIIVVILLWRRRKTLKSQSAKLLDRQELDKIDEDMMKVENEFIPFQTGTDILGLKSHFGCSENLFNPTMEGTRGNEQMETAKKVKDPVEAMQCEGEFSIVVADAQDSLYNRLHKGDGIGDGKRREIERKIVLGMMKMVEEKKHVSSGTRLSPHWILLNQSNAVFLRIQSELEKKHNEKSTSQNQLHQQQPHQSLTNTTAKTGIEEIRWRAPEQGEKEGEMNGNVNESMVMVFRLGLVLFEIETGVIPFGEIDAVSAHRNLAAGMALPLHRVTDSATRELIEGCLLIEPDQRPSLQQILSKLVEPETGTEKPAMKDPFAAFSHHK</sequence>
<dbReference type="Pfam" id="PF07714">
    <property type="entry name" value="PK_Tyr_Ser-Thr"/>
    <property type="match status" value="1"/>
</dbReference>
<dbReference type="InterPro" id="IPR001245">
    <property type="entry name" value="Ser-Thr/Tyr_kinase_cat_dom"/>
</dbReference>
<evidence type="ECO:0000313" key="6">
    <source>
        <dbReference type="Proteomes" id="UP001281761"/>
    </source>
</evidence>
<keyword evidence="2" id="KW-1133">Transmembrane helix</keyword>